<accession>A0A0F9Q3U4</accession>
<evidence type="ECO:0000256" key="1">
    <source>
        <dbReference type="SAM" id="MobiDB-lite"/>
    </source>
</evidence>
<gene>
    <name evidence="2" type="ORF">LCGC14_0821910</name>
</gene>
<protein>
    <submittedName>
        <fullName evidence="2">Uncharacterized protein</fullName>
    </submittedName>
</protein>
<reference evidence="2" key="1">
    <citation type="journal article" date="2015" name="Nature">
        <title>Complex archaea that bridge the gap between prokaryotes and eukaryotes.</title>
        <authorList>
            <person name="Spang A."/>
            <person name="Saw J.H."/>
            <person name="Jorgensen S.L."/>
            <person name="Zaremba-Niedzwiedzka K."/>
            <person name="Martijn J."/>
            <person name="Lind A.E."/>
            <person name="van Eijk R."/>
            <person name="Schleper C."/>
            <person name="Guy L."/>
            <person name="Ettema T.J."/>
        </authorList>
    </citation>
    <scope>NUCLEOTIDE SEQUENCE</scope>
</reference>
<comment type="caution">
    <text evidence="2">The sequence shown here is derived from an EMBL/GenBank/DDBJ whole genome shotgun (WGS) entry which is preliminary data.</text>
</comment>
<dbReference type="EMBL" id="LAZR01002312">
    <property type="protein sequence ID" value="KKN31642.1"/>
    <property type="molecule type" value="Genomic_DNA"/>
</dbReference>
<proteinExistence type="predicted"/>
<name>A0A0F9Q3U4_9ZZZZ</name>
<evidence type="ECO:0000313" key="2">
    <source>
        <dbReference type="EMBL" id="KKN31642.1"/>
    </source>
</evidence>
<organism evidence="2">
    <name type="scientific">marine sediment metagenome</name>
    <dbReference type="NCBI Taxonomy" id="412755"/>
    <lineage>
        <taxon>unclassified sequences</taxon>
        <taxon>metagenomes</taxon>
        <taxon>ecological metagenomes</taxon>
    </lineage>
</organism>
<feature type="region of interest" description="Disordered" evidence="1">
    <location>
        <begin position="82"/>
        <end position="112"/>
    </location>
</feature>
<sequence length="112" mass="12613">MPTQVYFCAEHKEFDVSVPFSEDVPQTAECQMKEKSGRVCCEISKHILKTPAGVKFKRTWNEQANEARRDPYTQAKTAFENSYNEAKDDGMNPVKPTEKQLQAAAKKIGAGK</sequence>
<dbReference type="AlphaFoldDB" id="A0A0F9Q3U4"/>